<evidence type="ECO:0000313" key="7">
    <source>
        <dbReference type="RefSeq" id="XP_017782605.1"/>
    </source>
</evidence>
<sequence>MKTIAVLLSVVAAAVALEPCVCTYEYSPVCGSDGITYGNLCGLKCKQRTDSALTLAYHGECKTVVEKRSEEPCNCTSEYSPVCGTDANTYNNLCMFVCARKNDPSLFLLYHGICKKGEKPVQMCTLEYFLICGSDGRTYTNRCEYEFNTRINKDLYIAKYGEEC</sequence>
<dbReference type="GO" id="GO:0004867">
    <property type="term" value="F:serine-type endopeptidase inhibitor activity"/>
    <property type="evidence" value="ECO:0007669"/>
    <property type="project" value="UniProtKB-KW"/>
</dbReference>
<feature type="domain" description="Kazal-like" evidence="5">
    <location>
        <begin position="124"/>
        <end position="164"/>
    </location>
</feature>
<dbReference type="PROSITE" id="PS00282">
    <property type="entry name" value="KAZAL_1"/>
    <property type="match status" value="1"/>
</dbReference>
<comment type="subcellular location">
    <subcellularLocation>
        <location evidence="1">Secreted</location>
    </subcellularLocation>
</comment>
<dbReference type="GeneID" id="108566962"/>
<evidence type="ECO:0000313" key="6">
    <source>
        <dbReference type="Proteomes" id="UP000695000"/>
    </source>
</evidence>
<keyword evidence="6" id="KW-1185">Reference proteome</keyword>
<evidence type="ECO:0000256" key="4">
    <source>
        <dbReference type="SAM" id="SignalP"/>
    </source>
</evidence>
<dbReference type="Pfam" id="PF00050">
    <property type="entry name" value="Kazal_1"/>
    <property type="match status" value="3"/>
</dbReference>
<name>A0ABM1N705_NICVS</name>
<reference evidence="7" key="1">
    <citation type="submission" date="2025-08" db="UniProtKB">
        <authorList>
            <consortium name="RefSeq"/>
        </authorList>
    </citation>
    <scope>IDENTIFICATION</scope>
    <source>
        <tissue evidence="7">Whole Larva</tissue>
    </source>
</reference>
<evidence type="ECO:0000256" key="3">
    <source>
        <dbReference type="ARBA" id="ARBA00023157"/>
    </source>
</evidence>
<dbReference type="Proteomes" id="UP000695000">
    <property type="component" value="Unplaced"/>
</dbReference>
<feature type="chain" id="PRO_5045589971" evidence="4">
    <location>
        <begin position="17"/>
        <end position="164"/>
    </location>
</feature>
<feature type="domain" description="Kazal-like" evidence="5">
    <location>
        <begin position="14"/>
        <end position="63"/>
    </location>
</feature>
<keyword evidence="3" id="KW-1015">Disulfide bond</keyword>
<protein>
    <submittedName>
        <fullName evidence="7">Serine protease inhibitor dipetalogastin-like</fullName>
    </submittedName>
</protein>
<keyword evidence="4" id="KW-0732">Signal</keyword>
<gene>
    <name evidence="7" type="primary">LOC108566962</name>
</gene>
<keyword evidence="7" id="KW-0646">Protease inhibitor</keyword>
<dbReference type="SMART" id="SM00280">
    <property type="entry name" value="KAZAL"/>
    <property type="match status" value="3"/>
</dbReference>
<dbReference type="RefSeq" id="XP_017782605.1">
    <property type="nucleotide sequence ID" value="XM_017927116.1"/>
</dbReference>
<dbReference type="InterPro" id="IPR036058">
    <property type="entry name" value="Kazal_dom_sf"/>
</dbReference>
<evidence type="ECO:0000256" key="2">
    <source>
        <dbReference type="ARBA" id="ARBA00022525"/>
    </source>
</evidence>
<dbReference type="SUPFAM" id="SSF100895">
    <property type="entry name" value="Kazal-type serine protease inhibitors"/>
    <property type="match status" value="3"/>
</dbReference>
<dbReference type="PANTHER" id="PTHR47499:SF1">
    <property type="entry name" value="SERINE PROTEASE INHIBITOR KAZAL-TYPE 7"/>
    <property type="match status" value="1"/>
</dbReference>
<dbReference type="PROSITE" id="PS51465">
    <property type="entry name" value="KAZAL_2"/>
    <property type="match status" value="3"/>
</dbReference>
<organism evidence="6 7">
    <name type="scientific">Nicrophorus vespilloides</name>
    <name type="common">Boreal carrion beetle</name>
    <dbReference type="NCBI Taxonomy" id="110193"/>
    <lineage>
        <taxon>Eukaryota</taxon>
        <taxon>Metazoa</taxon>
        <taxon>Ecdysozoa</taxon>
        <taxon>Arthropoda</taxon>
        <taxon>Hexapoda</taxon>
        <taxon>Insecta</taxon>
        <taxon>Pterygota</taxon>
        <taxon>Neoptera</taxon>
        <taxon>Endopterygota</taxon>
        <taxon>Coleoptera</taxon>
        <taxon>Polyphaga</taxon>
        <taxon>Staphyliniformia</taxon>
        <taxon>Silphidae</taxon>
        <taxon>Nicrophorinae</taxon>
        <taxon>Nicrophorus</taxon>
    </lineage>
</organism>
<keyword evidence="2" id="KW-0964">Secreted</keyword>
<dbReference type="CDD" id="cd00104">
    <property type="entry name" value="KAZAL_FS"/>
    <property type="match status" value="3"/>
</dbReference>
<feature type="signal peptide" evidence="4">
    <location>
        <begin position="1"/>
        <end position="16"/>
    </location>
</feature>
<evidence type="ECO:0000259" key="5">
    <source>
        <dbReference type="PROSITE" id="PS51465"/>
    </source>
</evidence>
<dbReference type="Gene3D" id="3.30.60.30">
    <property type="match status" value="3"/>
</dbReference>
<dbReference type="InterPro" id="IPR050159">
    <property type="entry name" value="Kazal-type_SerProtInhib"/>
</dbReference>
<feature type="domain" description="Kazal-like" evidence="5">
    <location>
        <begin position="67"/>
        <end position="116"/>
    </location>
</feature>
<accession>A0ABM1N705</accession>
<dbReference type="PANTHER" id="PTHR47499">
    <property type="entry name" value="SERINE PROTEASE INHIBITOR KAZAL-TYPE 7 SPINK7"/>
    <property type="match status" value="1"/>
</dbReference>
<proteinExistence type="predicted"/>
<evidence type="ECO:0000256" key="1">
    <source>
        <dbReference type="ARBA" id="ARBA00004613"/>
    </source>
</evidence>
<keyword evidence="7" id="KW-0722">Serine protease inhibitor</keyword>
<dbReference type="InterPro" id="IPR002350">
    <property type="entry name" value="Kazal_dom"/>
</dbReference>